<proteinExistence type="predicted"/>
<accession>A0ABQ5LXR6</accession>
<sequence length="51" mass="5942">MQPLTLNSNAALSFPKRCIALKRYAKGCEREAQADQARDLEQERQVYERML</sequence>
<organism evidence="1 2">
    <name type="scientific">Sinisalibacter aestuarii</name>
    <dbReference type="NCBI Taxonomy" id="2949426"/>
    <lineage>
        <taxon>Bacteria</taxon>
        <taxon>Pseudomonadati</taxon>
        <taxon>Pseudomonadota</taxon>
        <taxon>Alphaproteobacteria</taxon>
        <taxon>Rhodobacterales</taxon>
        <taxon>Roseobacteraceae</taxon>
        <taxon>Sinisalibacter</taxon>
    </lineage>
</organism>
<dbReference type="EMBL" id="BROH01000014">
    <property type="protein sequence ID" value="GKY89757.1"/>
    <property type="molecule type" value="Genomic_DNA"/>
</dbReference>
<comment type="caution">
    <text evidence="1">The sequence shown here is derived from an EMBL/GenBank/DDBJ whole genome shotgun (WGS) entry which is preliminary data.</text>
</comment>
<evidence type="ECO:0000313" key="2">
    <source>
        <dbReference type="Proteomes" id="UP001144205"/>
    </source>
</evidence>
<evidence type="ECO:0000313" key="1">
    <source>
        <dbReference type="EMBL" id="GKY89757.1"/>
    </source>
</evidence>
<gene>
    <name evidence="1" type="ORF">STA1M1_36260</name>
</gene>
<reference evidence="1" key="1">
    <citation type="journal article" date="2023" name="Int. J. Syst. Evol. Microbiol.">
        <title>Sinisalibacter aestuarii sp. nov., isolated from estuarine sediment of the Arakawa River.</title>
        <authorList>
            <person name="Arafat S.T."/>
            <person name="Hirano S."/>
            <person name="Sato A."/>
            <person name="Takeuchi K."/>
            <person name="Yasuda T."/>
            <person name="Terahara T."/>
            <person name="Hamada M."/>
            <person name="Kobayashi T."/>
        </authorList>
    </citation>
    <scope>NUCLEOTIDE SEQUENCE</scope>
    <source>
        <strain evidence="1">B-399</strain>
    </source>
</reference>
<keyword evidence="2" id="KW-1185">Reference proteome</keyword>
<name>A0ABQ5LXR6_9RHOB</name>
<protein>
    <submittedName>
        <fullName evidence="1">Uncharacterized protein</fullName>
    </submittedName>
</protein>
<dbReference type="Proteomes" id="UP001144205">
    <property type="component" value="Unassembled WGS sequence"/>
</dbReference>